<feature type="compositionally biased region" description="Low complexity" evidence="4">
    <location>
        <begin position="125"/>
        <end position="134"/>
    </location>
</feature>
<dbReference type="PROSITE" id="PS50011">
    <property type="entry name" value="PROTEIN_KINASE_DOM"/>
    <property type="match status" value="1"/>
</dbReference>
<name>D8QFX9_SCHCM</name>
<evidence type="ECO:0000256" key="3">
    <source>
        <dbReference type="ARBA" id="ARBA00022840"/>
    </source>
</evidence>
<dbReference type="AlphaFoldDB" id="D8QFX9"/>
<dbReference type="SMART" id="SM00219">
    <property type="entry name" value="TyrKc"/>
    <property type="match status" value="1"/>
</dbReference>
<organism evidence="7">
    <name type="scientific">Schizophyllum commune (strain H4-8 / FGSC 9210)</name>
    <name type="common">Split gill fungus</name>
    <dbReference type="NCBI Taxonomy" id="578458"/>
    <lineage>
        <taxon>Eukaryota</taxon>
        <taxon>Fungi</taxon>
        <taxon>Dikarya</taxon>
        <taxon>Basidiomycota</taxon>
        <taxon>Agaricomycotina</taxon>
        <taxon>Agaricomycetes</taxon>
        <taxon>Agaricomycetidae</taxon>
        <taxon>Agaricales</taxon>
        <taxon>Schizophyllaceae</taxon>
        <taxon>Schizophyllum</taxon>
    </lineage>
</organism>
<dbReference type="VEuPathDB" id="FungiDB:SCHCODRAFT_01104624"/>
<feature type="compositionally biased region" description="Low complexity" evidence="4">
    <location>
        <begin position="38"/>
        <end position="57"/>
    </location>
</feature>
<sequence>MQANVIDGQTTKLAPSPLLLSKSPGDLPSPQPSPPARNSPAGSTFGSSDDGSSSSSSADYPTPVTDLDGDAQVYYLNPADARKQAYLPSPTASTFSSNRDSGSSGAVEVVPKPKIVVSDSPTPPTAQEAPQAEAPLPPTPRVHGWLADAVAPFADFIDGPVDPRAAYVDLQEIAEGESGSVFAAHLVESFVGKLRLPASVAARDAHDRAAGQRTLVAIKQVAVTPHGSQKLLDLQHELRLMRGLAHENILGMEAVYVDVVEDMLWIRMDLMERSLADVIELVNEGLMLQERMIARFAGDILLGLDYLHKQGIAHRDVRSDNLLINNSGVVRITDFSQSVKVTREAPLSSEVVGVVYWQAPEMRVGPYDPLKADIWSLGATVWETAQAEPPFAETQVFTERWPAVRQPELFSPAFHEFLRLCSEPAAVRPNAAALMKSAFTTNACGRAVIVQLLSQCMAIERRIQEEMGEDS</sequence>
<feature type="region of interest" description="Disordered" evidence="4">
    <location>
        <begin position="87"/>
        <end position="138"/>
    </location>
</feature>
<dbReference type="RefSeq" id="XP_003028400.1">
    <property type="nucleotide sequence ID" value="XM_003028354.1"/>
</dbReference>
<feature type="compositionally biased region" description="Low complexity" evidence="4">
    <location>
        <begin position="13"/>
        <end position="26"/>
    </location>
</feature>
<evidence type="ECO:0000313" key="6">
    <source>
        <dbReference type="EMBL" id="EFI93497.1"/>
    </source>
</evidence>
<dbReference type="PANTHER" id="PTHR45832:SF22">
    <property type="entry name" value="SERINE_THREONINE-PROTEIN KINASE SAMKA-RELATED"/>
    <property type="match status" value="1"/>
</dbReference>
<reference evidence="6 7" key="1">
    <citation type="journal article" date="2010" name="Nat. Biotechnol.">
        <title>Genome sequence of the model mushroom Schizophyllum commune.</title>
        <authorList>
            <person name="Ohm R.A."/>
            <person name="de Jong J.F."/>
            <person name="Lugones L.G."/>
            <person name="Aerts A."/>
            <person name="Kothe E."/>
            <person name="Stajich J.E."/>
            <person name="de Vries R.P."/>
            <person name="Record E."/>
            <person name="Levasseur A."/>
            <person name="Baker S.E."/>
            <person name="Bartholomew K.A."/>
            <person name="Coutinho P.M."/>
            <person name="Erdmann S."/>
            <person name="Fowler T.J."/>
            <person name="Gathman A.C."/>
            <person name="Lombard V."/>
            <person name="Henrissat B."/>
            <person name="Knabe N."/>
            <person name="Kuees U."/>
            <person name="Lilly W.W."/>
            <person name="Lindquist E."/>
            <person name="Lucas S."/>
            <person name="Magnuson J.K."/>
            <person name="Piumi F."/>
            <person name="Raudaskoski M."/>
            <person name="Salamov A."/>
            <person name="Schmutz J."/>
            <person name="Schwarze F.W.M.R."/>
            <person name="vanKuyk P.A."/>
            <person name="Horton J.S."/>
            <person name="Grigoriev I.V."/>
            <person name="Woesten H.A.B."/>
        </authorList>
    </citation>
    <scope>NUCLEOTIDE SEQUENCE [LARGE SCALE GENOMIC DNA]</scope>
    <source>
        <strain evidence="7">H4-8 / FGSC 9210</strain>
    </source>
</reference>
<keyword evidence="3" id="KW-0067">ATP-binding</keyword>
<evidence type="ECO:0000256" key="4">
    <source>
        <dbReference type="SAM" id="MobiDB-lite"/>
    </source>
</evidence>
<feature type="compositionally biased region" description="Pro residues" evidence="4">
    <location>
        <begin position="27"/>
        <end position="37"/>
    </location>
</feature>
<protein>
    <recommendedName>
        <fullName evidence="5">Protein kinase domain-containing protein</fullName>
    </recommendedName>
</protein>
<feature type="region of interest" description="Disordered" evidence="4">
    <location>
        <begin position="1"/>
        <end position="75"/>
    </location>
</feature>
<dbReference type="Pfam" id="PF00069">
    <property type="entry name" value="Pkinase"/>
    <property type="match status" value="1"/>
</dbReference>
<proteinExistence type="inferred from homology"/>
<dbReference type="InterPro" id="IPR020635">
    <property type="entry name" value="Tyr_kinase_cat_dom"/>
</dbReference>
<gene>
    <name evidence="6" type="ORF">SCHCODRAFT_70385</name>
</gene>
<dbReference type="PANTHER" id="PTHR45832">
    <property type="entry name" value="SERINE/THREONINE-PROTEIN KINASE SAMKA-RELATED-RELATED"/>
    <property type="match status" value="1"/>
</dbReference>
<dbReference type="OMA" id="VIYWQAP"/>
<dbReference type="GeneID" id="9592170"/>
<dbReference type="STRING" id="578458.D8QFX9"/>
<dbReference type="SUPFAM" id="SSF56112">
    <property type="entry name" value="Protein kinase-like (PK-like)"/>
    <property type="match status" value="1"/>
</dbReference>
<evidence type="ECO:0000259" key="5">
    <source>
        <dbReference type="PROSITE" id="PS50011"/>
    </source>
</evidence>
<feature type="compositionally biased region" description="Polar residues" evidence="4">
    <location>
        <begin position="90"/>
        <end position="104"/>
    </location>
</feature>
<dbReference type="Gene3D" id="1.10.510.10">
    <property type="entry name" value="Transferase(Phosphotransferase) domain 1"/>
    <property type="match status" value="1"/>
</dbReference>
<dbReference type="KEGG" id="scm:SCHCO_01104624"/>
<dbReference type="OrthoDB" id="248923at2759"/>
<keyword evidence="7" id="KW-1185">Reference proteome</keyword>
<evidence type="ECO:0000256" key="2">
    <source>
        <dbReference type="ARBA" id="ARBA00022741"/>
    </source>
</evidence>
<dbReference type="GO" id="GO:0004713">
    <property type="term" value="F:protein tyrosine kinase activity"/>
    <property type="evidence" value="ECO:0007669"/>
    <property type="project" value="InterPro"/>
</dbReference>
<accession>D8QFX9</accession>
<comment type="similarity">
    <text evidence="1">Belongs to the protein kinase superfamily. STE Ser/Thr protein kinase family. STE20 subfamily.</text>
</comment>
<evidence type="ECO:0000256" key="1">
    <source>
        <dbReference type="ARBA" id="ARBA00008874"/>
    </source>
</evidence>
<dbReference type="InParanoid" id="D8QFX9"/>
<feature type="domain" description="Protein kinase" evidence="5">
    <location>
        <begin position="167"/>
        <end position="440"/>
    </location>
</feature>
<evidence type="ECO:0000313" key="7">
    <source>
        <dbReference type="Proteomes" id="UP000007431"/>
    </source>
</evidence>
<feature type="compositionally biased region" description="Polar residues" evidence="4">
    <location>
        <begin position="1"/>
        <end position="12"/>
    </location>
</feature>
<dbReference type="InterPro" id="IPR011009">
    <property type="entry name" value="Kinase-like_dom_sf"/>
</dbReference>
<keyword evidence="2" id="KW-0547">Nucleotide-binding</keyword>
<dbReference type="GO" id="GO:0005524">
    <property type="term" value="F:ATP binding"/>
    <property type="evidence" value="ECO:0007669"/>
    <property type="project" value="UniProtKB-KW"/>
</dbReference>
<dbReference type="InterPro" id="IPR051931">
    <property type="entry name" value="PAK3-like"/>
</dbReference>
<dbReference type="EMBL" id="GL377311">
    <property type="protein sequence ID" value="EFI93497.1"/>
    <property type="molecule type" value="Genomic_DNA"/>
</dbReference>
<dbReference type="eggNOG" id="KOG0578">
    <property type="taxonomic scope" value="Eukaryota"/>
</dbReference>
<dbReference type="Proteomes" id="UP000007431">
    <property type="component" value="Unassembled WGS sequence"/>
</dbReference>
<dbReference type="InterPro" id="IPR000719">
    <property type="entry name" value="Prot_kinase_dom"/>
</dbReference>
<dbReference type="HOGENOM" id="CLU_000288_63_23_1"/>